<accession>S8BN68</accession>
<evidence type="ECO:0000313" key="2">
    <source>
        <dbReference type="Proteomes" id="UP000015100"/>
    </source>
</evidence>
<gene>
    <name evidence="1" type="ORF">H072_9755</name>
</gene>
<dbReference type="Proteomes" id="UP000015100">
    <property type="component" value="Unassembled WGS sequence"/>
</dbReference>
<reference evidence="2" key="2">
    <citation type="submission" date="2013-04" db="EMBL/GenBank/DDBJ databases">
        <title>Genomic mechanisms accounting for the adaptation to parasitism in nematode-trapping fungi.</title>
        <authorList>
            <person name="Ahren D.G."/>
        </authorList>
    </citation>
    <scope>NUCLEOTIDE SEQUENCE [LARGE SCALE GENOMIC DNA]</scope>
    <source>
        <strain evidence="2">CBS 200.50</strain>
    </source>
</reference>
<dbReference type="OrthoDB" id="5285970at2759"/>
<proteinExistence type="predicted"/>
<reference evidence="1 2" key="1">
    <citation type="journal article" date="2013" name="PLoS Genet.">
        <title>Genomic mechanisms accounting for the adaptation to parasitism in nematode-trapping fungi.</title>
        <authorList>
            <person name="Meerupati T."/>
            <person name="Andersson K.M."/>
            <person name="Friman E."/>
            <person name="Kumar D."/>
            <person name="Tunlid A."/>
            <person name="Ahren D."/>
        </authorList>
    </citation>
    <scope>NUCLEOTIDE SEQUENCE [LARGE SCALE GENOMIC DNA]</scope>
    <source>
        <strain evidence="1 2">CBS 200.50</strain>
    </source>
</reference>
<protein>
    <submittedName>
        <fullName evidence="1">Uncharacterized protein</fullName>
    </submittedName>
</protein>
<organism evidence="1 2">
    <name type="scientific">Dactylellina haptotyla (strain CBS 200.50)</name>
    <name type="common">Nematode-trapping fungus</name>
    <name type="synonym">Monacrosporium haptotylum</name>
    <dbReference type="NCBI Taxonomy" id="1284197"/>
    <lineage>
        <taxon>Eukaryota</taxon>
        <taxon>Fungi</taxon>
        <taxon>Dikarya</taxon>
        <taxon>Ascomycota</taxon>
        <taxon>Pezizomycotina</taxon>
        <taxon>Orbiliomycetes</taxon>
        <taxon>Orbiliales</taxon>
        <taxon>Orbiliaceae</taxon>
        <taxon>Dactylellina</taxon>
    </lineage>
</organism>
<dbReference type="EMBL" id="AQGS01000831">
    <property type="protein sequence ID" value="EPS36692.1"/>
    <property type="molecule type" value="Genomic_DNA"/>
</dbReference>
<dbReference type="OMA" id="CTRKRAQ"/>
<comment type="caution">
    <text evidence="1">The sequence shown here is derived from an EMBL/GenBank/DDBJ whole genome shotgun (WGS) entry which is preliminary data.</text>
</comment>
<sequence>MCKYVKNSHSCQHKSLKLTDTCQYALSSSPGSCGRMCVIDRKYVRHACEECTRKRAQVDFSCLDNKINVRAEWTRFDATHPLHNTAIYLVG</sequence>
<dbReference type="AlphaFoldDB" id="S8BN68"/>
<evidence type="ECO:0000313" key="1">
    <source>
        <dbReference type="EMBL" id="EPS36692.1"/>
    </source>
</evidence>
<keyword evidence="2" id="KW-1185">Reference proteome</keyword>
<name>S8BN68_DACHA</name>
<dbReference type="HOGENOM" id="CLU_2426974_0_0_1"/>